<reference evidence="2 3" key="1">
    <citation type="journal article" date="2011" name="Genome Biol.">
        <title>Comparative genome sequence analysis underscores mycoparasitism as the ancestral life style of Trichoderma.</title>
        <authorList>
            <person name="Kubicek C.P."/>
            <person name="Herrera-Estrella A."/>
            <person name="Seidl-Seiboth V."/>
            <person name="Martinez D.A."/>
            <person name="Druzhinina I.S."/>
            <person name="Thon M."/>
            <person name="Zeilinger S."/>
            <person name="Casas-Flores S."/>
            <person name="Horwitz B.A."/>
            <person name="Mukherjee P.K."/>
            <person name="Mukherjee M."/>
            <person name="Kredics L."/>
            <person name="Alcaraz L.D."/>
            <person name="Aerts A."/>
            <person name="Antal Z."/>
            <person name="Atanasova L."/>
            <person name="Cervantes-Badillo M.G."/>
            <person name="Challacombe J."/>
            <person name="Chertkov O."/>
            <person name="McCluskey K."/>
            <person name="Coulpier F."/>
            <person name="Deshpande N."/>
            <person name="von Doehren H."/>
            <person name="Ebbole D.J."/>
            <person name="Esquivel-Naranjo E.U."/>
            <person name="Fekete E."/>
            <person name="Flipphi M."/>
            <person name="Glaser F."/>
            <person name="Gomez-Rodriguez E.Y."/>
            <person name="Gruber S."/>
            <person name="Han C."/>
            <person name="Henrissat B."/>
            <person name="Hermosa R."/>
            <person name="Hernandez-Onate M."/>
            <person name="Karaffa L."/>
            <person name="Kosti I."/>
            <person name="Le Crom S."/>
            <person name="Lindquist E."/>
            <person name="Lucas S."/>
            <person name="Luebeck M."/>
            <person name="Luebeck P.S."/>
            <person name="Margeot A."/>
            <person name="Metz B."/>
            <person name="Misra M."/>
            <person name="Nevalainen H."/>
            <person name="Omann M."/>
            <person name="Packer N."/>
            <person name="Perrone G."/>
            <person name="Uresti-Rivera E.E."/>
            <person name="Salamov A."/>
            <person name="Schmoll M."/>
            <person name="Seiboth B."/>
            <person name="Shapiro H."/>
            <person name="Sukno S."/>
            <person name="Tamayo-Ramos J.A."/>
            <person name="Tisch D."/>
            <person name="Wiest A."/>
            <person name="Wilkinson H.H."/>
            <person name="Zhang M."/>
            <person name="Coutinho P.M."/>
            <person name="Kenerley C.M."/>
            <person name="Monte E."/>
            <person name="Baker S.E."/>
            <person name="Grigoriev I.V."/>
        </authorList>
    </citation>
    <scope>NUCLEOTIDE SEQUENCE [LARGE SCALE GENOMIC DNA]</scope>
    <source>
        <strain evidence="3">Gv29-8 / FGSC 10586</strain>
    </source>
</reference>
<feature type="region of interest" description="Disordered" evidence="1">
    <location>
        <begin position="1"/>
        <end position="127"/>
    </location>
</feature>
<name>G9NAS0_HYPVG</name>
<gene>
    <name evidence="2" type="ORF">TRIVIDRAFT_227867</name>
</gene>
<sequence>MDGVAVEPYSRTPPLASTEPNMATLPPPQPREPSEKRELPHHPMLSTAALLNPIIEKTPPPVVEEPRPMHPHTLPQILPQPQHQPQSHQSYSNSHSLSRSPVDKGPSASTTPPLEPTNGPVINDMQK</sequence>
<dbReference type="EMBL" id="ABDF02000091">
    <property type="protein sequence ID" value="EHK15931.1"/>
    <property type="molecule type" value="Genomic_DNA"/>
</dbReference>
<protein>
    <submittedName>
        <fullName evidence="2">Uncharacterized protein</fullName>
    </submittedName>
</protein>
<dbReference type="RefSeq" id="XP_013950137.1">
    <property type="nucleotide sequence ID" value="XM_014094662.1"/>
</dbReference>
<feature type="compositionally biased region" description="Basic and acidic residues" evidence="1">
    <location>
        <begin position="32"/>
        <end position="41"/>
    </location>
</feature>
<organism evidence="2 3">
    <name type="scientific">Hypocrea virens (strain Gv29-8 / FGSC 10586)</name>
    <name type="common">Gliocladium virens</name>
    <name type="synonym">Trichoderma virens</name>
    <dbReference type="NCBI Taxonomy" id="413071"/>
    <lineage>
        <taxon>Eukaryota</taxon>
        <taxon>Fungi</taxon>
        <taxon>Dikarya</taxon>
        <taxon>Ascomycota</taxon>
        <taxon>Pezizomycotina</taxon>
        <taxon>Sordariomycetes</taxon>
        <taxon>Hypocreomycetidae</taxon>
        <taxon>Hypocreales</taxon>
        <taxon>Hypocreaceae</taxon>
        <taxon>Trichoderma</taxon>
    </lineage>
</organism>
<comment type="caution">
    <text evidence="2">The sequence shown here is derived from an EMBL/GenBank/DDBJ whole genome shotgun (WGS) entry which is preliminary data.</text>
</comment>
<dbReference type="OrthoDB" id="4897481at2759"/>
<feature type="compositionally biased region" description="Low complexity" evidence="1">
    <location>
        <begin position="71"/>
        <end position="100"/>
    </location>
</feature>
<dbReference type="GeneID" id="25792117"/>
<dbReference type="eggNOG" id="ENOG502R8P5">
    <property type="taxonomic scope" value="Eukaryota"/>
</dbReference>
<evidence type="ECO:0000256" key="1">
    <source>
        <dbReference type="SAM" id="MobiDB-lite"/>
    </source>
</evidence>
<proteinExistence type="predicted"/>
<keyword evidence="3" id="KW-1185">Reference proteome</keyword>
<dbReference type="InParanoid" id="G9NAS0"/>
<dbReference type="VEuPathDB" id="FungiDB:TRIVIDRAFT_227867"/>
<dbReference type="OMA" id="PVINDMQ"/>
<dbReference type="HOGENOM" id="CLU_1970862_0_0_1"/>
<accession>G9NAS0</accession>
<evidence type="ECO:0000313" key="3">
    <source>
        <dbReference type="Proteomes" id="UP000007115"/>
    </source>
</evidence>
<dbReference type="AlphaFoldDB" id="G9NAS0"/>
<evidence type="ECO:0000313" key="2">
    <source>
        <dbReference type="EMBL" id="EHK15931.1"/>
    </source>
</evidence>
<dbReference type="Proteomes" id="UP000007115">
    <property type="component" value="Unassembled WGS sequence"/>
</dbReference>